<evidence type="ECO:0000259" key="23">
    <source>
        <dbReference type="Pfam" id="PF04389"/>
    </source>
</evidence>
<sequence length="545" mass="60464">MAWNNNRSANDIDHGDLSDSKKDTYLPTYLPTYPYCLEETRLNSYAFIMKFAFATTCLGLVSTVTGLILTYHQTDAHLHDKTLCEGKLDPSIVKEIRSYQADVDKIINHILTTEKGETWRQLAAFVDKHGPRFTGTTDLENAIDDRVKYFTDVVQLGPSQVHTEYVEVPRWNRGETEAVLLNAWEGGRNKTLGLLSLGYSVGTPSANGLTAEAIVVRSFDEMHAKPDSEIQGKIVVYNQPYVNYETTVKYRLMGASQAASKGAIAAIVRSVTGHSLYTPHTGMMTYDSKFPKIPGVCITAEEADLMWRKQQRGEKLRVFLRSTAHLDEKTVTSRNTIADLRGTEKPNEFVVISGHIDSWDVGQGAMDDGGGAAITWRTLQVLRTLGLAPRRTIRSVLFTAEEVGILGGEAYFAKHKKSAADVQYIMESDYGTFTPLGLTTAVKNDQARCVLQEALSMLKSINATALLISNSGPDIKQWFDIGVPGGSLYNNNPRYFDYHHTNADTPLLMLPDDMDRATAVWASMSYVLAQISVRMDHDAPSDPVQ</sequence>
<keyword evidence="16" id="KW-0482">Metalloprotease</keyword>
<evidence type="ECO:0000256" key="17">
    <source>
        <dbReference type="ARBA" id="ARBA00023145"/>
    </source>
</evidence>
<keyword evidence="10" id="KW-0479">Metal-binding</keyword>
<dbReference type="GO" id="GO:0004180">
    <property type="term" value="F:carboxypeptidase activity"/>
    <property type="evidence" value="ECO:0007669"/>
    <property type="project" value="UniProtKB-KW"/>
</dbReference>
<dbReference type="GO" id="GO:0006508">
    <property type="term" value="P:proteolysis"/>
    <property type="evidence" value="ECO:0007669"/>
    <property type="project" value="UniProtKB-KW"/>
</dbReference>
<keyword evidence="22" id="KW-0472">Membrane</keyword>
<dbReference type="InterPro" id="IPR039866">
    <property type="entry name" value="CPQ"/>
</dbReference>
<evidence type="ECO:0000256" key="15">
    <source>
        <dbReference type="ARBA" id="ARBA00023034"/>
    </source>
</evidence>
<evidence type="ECO:0000256" key="7">
    <source>
        <dbReference type="ARBA" id="ARBA00022525"/>
    </source>
</evidence>
<dbReference type="Gene3D" id="3.50.30.30">
    <property type="match status" value="1"/>
</dbReference>
<evidence type="ECO:0000256" key="2">
    <source>
        <dbReference type="ARBA" id="ARBA00004371"/>
    </source>
</evidence>
<dbReference type="Pfam" id="PF04389">
    <property type="entry name" value="Peptidase_M28"/>
    <property type="match status" value="1"/>
</dbReference>
<evidence type="ECO:0000256" key="19">
    <source>
        <dbReference type="ARBA" id="ARBA00023228"/>
    </source>
</evidence>
<dbReference type="Proteomes" id="UP000594260">
    <property type="component" value="Unplaced"/>
</dbReference>
<evidence type="ECO:0000256" key="9">
    <source>
        <dbReference type="ARBA" id="ARBA00022670"/>
    </source>
</evidence>
<comment type="subcellular location">
    <subcellularLocation>
        <location evidence="1">Endoplasmic reticulum</location>
    </subcellularLocation>
    <subcellularLocation>
        <location evidence="3">Golgi apparatus</location>
    </subcellularLocation>
    <subcellularLocation>
        <location evidence="2">Lysosome</location>
    </subcellularLocation>
    <subcellularLocation>
        <location evidence="4">Secreted</location>
    </subcellularLocation>
</comment>
<keyword evidence="9" id="KW-0645">Protease</keyword>
<evidence type="ECO:0000256" key="20">
    <source>
        <dbReference type="ARBA" id="ARBA00025833"/>
    </source>
</evidence>
<evidence type="ECO:0000256" key="13">
    <source>
        <dbReference type="ARBA" id="ARBA00022824"/>
    </source>
</evidence>
<keyword evidence="25" id="KW-1185">Reference proteome</keyword>
<dbReference type="GO" id="GO:0005764">
    <property type="term" value="C:lysosome"/>
    <property type="evidence" value="ECO:0007669"/>
    <property type="project" value="UniProtKB-SubCell"/>
</dbReference>
<reference evidence="24" key="1">
    <citation type="submission" date="2021-01" db="UniProtKB">
        <authorList>
            <consortium name="EnsemblMetazoa"/>
        </authorList>
    </citation>
    <scope>IDENTIFICATION</scope>
</reference>
<dbReference type="GO" id="GO:0005783">
    <property type="term" value="C:endoplasmic reticulum"/>
    <property type="evidence" value="ECO:0007669"/>
    <property type="project" value="UniProtKB-SubCell"/>
</dbReference>
<proteinExistence type="inferred from homology"/>
<dbReference type="SUPFAM" id="SSF53187">
    <property type="entry name" value="Zn-dependent exopeptidases"/>
    <property type="match status" value="1"/>
</dbReference>
<dbReference type="GO" id="GO:0046872">
    <property type="term" value="F:metal ion binding"/>
    <property type="evidence" value="ECO:0007669"/>
    <property type="project" value="UniProtKB-KW"/>
</dbReference>
<dbReference type="GO" id="GO:0005794">
    <property type="term" value="C:Golgi apparatus"/>
    <property type="evidence" value="ECO:0007669"/>
    <property type="project" value="UniProtKB-SubCell"/>
</dbReference>
<evidence type="ECO:0000256" key="21">
    <source>
        <dbReference type="ARBA" id="ARBA00033328"/>
    </source>
</evidence>
<evidence type="ECO:0000313" key="25">
    <source>
        <dbReference type="Proteomes" id="UP000594260"/>
    </source>
</evidence>
<evidence type="ECO:0000256" key="10">
    <source>
        <dbReference type="ARBA" id="ARBA00022723"/>
    </source>
</evidence>
<dbReference type="OMA" id="IVFYNRP"/>
<evidence type="ECO:0000256" key="11">
    <source>
        <dbReference type="ARBA" id="ARBA00022729"/>
    </source>
</evidence>
<evidence type="ECO:0000313" key="24">
    <source>
        <dbReference type="EnsemblMetazoa" id="XP_022667248"/>
    </source>
</evidence>
<feature type="domain" description="Peptidase M28" evidence="23">
    <location>
        <begin position="335"/>
        <end position="522"/>
    </location>
</feature>
<keyword evidence="14" id="KW-0862">Zinc</keyword>
<dbReference type="GO" id="GO:0070573">
    <property type="term" value="F:metallodipeptidase activity"/>
    <property type="evidence" value="ECO:0007669"/>
    <property type="project" value="InterPro"/>
</dbReference>
<evidence type="ECO:0000256" key="18">
    <source>
        <dbReference type="ARBA" id="ARBA00023180"/>
    </source>
</evidence>
<dbReference type="PANTHER" id="PTHR12053">
    <property type="entry name" value="PROTEASE FAMILY M28 PLASMA GLUTAMATE CARBOXYPEPTIDASE-RELATED"/>
    <property type="match status" value="1"/>
</dbReference>
<dbReference type="PANTHER" id="PTHR12053:SF3">
    <property type="entry name" value="CARBOXYPEPTIDASE Q"/>
    <property type="match status" value="1"/>
</dbReference>
<evidence type="ECO:0000256" key="6">
    <source>
        <dbReference type="ARBA" id="ARBA00014116"/>
    </source>
</evidence>
<dbReference type="InParanoid" id="A0A7M7KKE0"/>
<evidence type="ECO:0000256" key="22">
    <source>
        <dbReference type="SAM" id="Phobius"/>
    </source>
</evidence>
<keyword evidence="18" id="KW-0325">Glycoprotein</keyword>
<keyword evidence="15" id="KW-0333">Golgi apparatus</keyword>
<evidence type="ECO:0000256" key="12">
    <source>
        <dbReference type="ARBA" id="ARBA00022801"/>
    </source>
</evidence>
<organism evidence="24 25">
    <name type="scientific">Varroa destructor</name>
    <name type="common">Honeybee mite</name>
    <dbReference type="NCBI Taxonomy" id="109461"/>
    <lineage>
        <taxon>Eukaryota</taxon>
        <taxon>Metazoa</taxon>
        <taxon>Ecdysozoa</taxon>
        <taxon>Arthropoda</taxon>
        <taxon>Chelicerata</taxon>
        <taxon>Arachnida</taxon>
        <taxon>Acari</taxon>
        <taxon>Parasitiformes</taxon>
        <taxon>Mesostigmata</taxon>
        <taxon>Gamasina</taxon>
        <taxon>Dermanyssoidea</taxon>
        <taxon>Varroidae</taxon>
        <taxon>Varroa</taxon>
    </lineage>
</organism>
<keyword evidence="17" id="KW-0865">Zymogen</keyword>
<evidence type="ECO:0000256" key="4">
    <source>
        <dbReference type="ARBA" id="ARBA00004613"/>
    </source>
</evidence>
<evidence type="ECO:0000256" key="5">
    <source>
        <dbReference type="ARBA" id="ARBA00010918"/>
    </source>
</evidence>
<dbReference type="EnsemblMetazoa" id="XM_022811513">
    <property type="protein sequence ID" value="XP_022667248"/>
    <property type="gene ID" value="LOC111252893"/>
</dbReference>
<keyword evidence="12" id="KW-0378">Hydrolase</keyword>
<dbReference type="InterPro" id="IPR007484">
    <property type="entry name" value="Peptidase_M28"/>
</dbReference>
<evidence type="ECO:0000256" key="3">
    <source>
        <dbReference type="ARBA" id="ARBA00004555"/>
    </source>
</evidence>
<dbReference type="OrthoDB" id="10013407at2759"/>
<evidence type="ECO:0000256" key="14">
    <source>
        <dbReference type="ARBA" id="ARBA00022833"/>
    </source>
</evidence>
<dbReference type="RefSeq" id="XP_022667248.1">
    <property type="nucleotide sequence ID" value="XM_022811513.1"/>
</dbReference>
<evidence type="ECO:0000256" key="16">
    <source>
        <dbReference type="ARBA" id="ARBA00023049"/>
    </source>
</evidence>
<keyword evidence="22" id="KW-1133">Transmembrane helix</keyword>
<dbReference type="GO" id="GO:0043171">
    <property type="term" value="P:peptide catabolic process"/>
    <property type="evidence" value="ECO:0007669"/>
    <property type="project" value="TreeGrafter"/>
</dbReference>
<dbReference type="AlphaFoldDB" id="A0A7M7KKE0"/>
<keyword evidence="7" id="KW-0964">Secreted</keyword>
<dbReference type="GeneID" id="111252893"/>
<keyword evidence="22" id="KW-0812">Transmembrane</keyword>
<keyword evidence="11" id="KW-0732">Signal</keyword>
<keyword evidence="13" id="KW-0256">Endoplasmic reticulum</keyword>
<evidence type="ECO:0000256" key="1">
    <source>
        <dbReference type="ARBA" id="ARBA00004240"/>
    </source>
</evidence>
<accession>A0A7M7KKE0</accession>
<dbReference type="GO" id="GO:0005615">
    <property type="term" value="C:extracellular space"/>
    <property type="evidence" value="ECO:0007669"/>
    <property type="project" value="TreeGrafter"/>
</dbReference>
<dbReference type="KEGG" id="vde:111252893"/>
<evidence type="ECO:0000256" key="8">
    <source>
        <dbReference type="ARBA" id="ARBA00022645"/>
    </source>
</evidence>
<comment type="similarity">
    <text evidence="5">Belongs to the peptidase M28 family.</text>
</comment>
<keyword evidence="8" id="KW-0121">Carboxypeptidase</keyword>
<dbReference type="Gene3D" id="3.40.630.10">
    <property type="entry name" value="Zn peptidases"/>
    <property type="match status" value="1"/>
</dbReference>
<feature type="transmembrane region" description="Helical" evidence="22">
    <location>
        <begin position="51"/>
        <end position="71"/>
    </location>
</feature>
<name>A0A7M7KKE0_VARDE</name>
<protein>
    <recommendedName>
        <fullName evidence="6">Carboxypeptidase Q</fullName>
    </recommendedName>
    <alternativeName>
        <fullName evidence="21">Plasma glutamate carboxypeptidase</fullName>
    </alternativeName>
</protein>
<comment type="subunit">
    <text evidence="20">Homodimer. The monomeric form is inactive while the homodimer is active.</text>
</comment>
<keyword evidence="19" id="KW-0458">Lysosome</keyword>